<dbReference type="Gene3D" id="3.40.630.30">
    <property type="match status" value="1"/>
</dbReference>
<comment type="caution">
    <text evidence="4">The sequence shown here is derived from an EMBL/GenBank/DDBJ whole genome shotgun (WGS) entry which is preliminary data.</text>
</comment>
<name>A0A852TLK7_9BACI</name>
<reference evidence="5" key="2">
    <citation type="submission" date="2020-08" db="EMBL/GenBank/DDBJ databases">
        <title>The Agave Microbiome: Exploring the role of microbial communities in plant adaptations to desert environments.</title>
        <authorList>
            <person name="Partida-Martinez L.P."/>
        </authorList>
    </citation>
    <scope>NUCLEOTIDE SEQUENCE [LARGE SCALE GENOMIC DNA]</scope>
    <source>
        <strain evidence="5">AT2.8</strain>
    </source>
</reference>
<dbReference type="AlphaFoldDB" id="A0A852TLK7"/>
<reference evidence="5" key="1">
    <citation type="submission" date="2020-07" db="EMBL/GenBank/DDBJ databases">
        <authorList>
            <person name="Partida-Martinez L."/>
            <person name="Huntemann M."/>
            <person name="Clum A."/>
            <person name="Wang J."/>
            <person name="Palaniappan K."/>
            <person name="Ritter S."/>
            <person name="Chen I.-M."/>
            <person name="Stamatis D."/>
            <person name="Reddy T."/>
            <person name="O'Malley R."/>
            <person name="Daum C."/>
            <person name="Shapiro N."/>
            <person name="Ivanova N."/>
            <person name="Kyrpides N."/>
            <person name="Woyke T."/>
        </authorList>
    </citation>
    <scope>NUCLEOTIDE SEQUENCE [LARGE SCALE GENOMIC DNA]</scope>
    <source>
        <strain evidence="5">AT2.8</strain>
    </source>
</reference>
<dbReference type="PANTHER" id="PTHR43626:SF4">
    <property type="entry name" value="GCN5-RELATED N-ACETYLTRANSFERASE 2, CHLOROPLASTIC"/>
    <property type="match status" value="1"/>
</dbReference>
<gene>
    <name evidence="4" type="ORF">F4694_006545</name>
</gene>
<protein>
    <submittedName>
        <fullName evidence="4">GNAT superfamily N-acetyltransferase</fullName>
    </submittedName>
</protein>
<evidence type="ECO:0000313" key="4">
    <source>
        <dbReference type="EMBL" id="NYE09642.1"/>
    </source>
</evidence>
<evidence type="ECO:0000259" key="3">
    <source>
        <dbReference type="PROSITE" id="PS51186"/>
    </source>
</evidence>
<dbReference type="Proteomes" id="UP000548423">
    <property type="component" value="Unassembled WGS sequence"/>
</dbReference>
<dbReference type="EMBL" id="JACCBX010000026">
    <property type="protein sequence ID" value="NYE09642.1"/>
    <property type="molecule type" value="Genomic_DNA"/>
</dbReference>
<dbReference type="InterPro" id="IPR016181">
    <property type="entry name" value="Acyl_CoA_acyltransferase"/>
</dbReference>
<dbReference type="PROSITE" id="PS51186">
    <property type="entry name" value="GNAT"/>
    <property type="match status" value="1"/>
</dbReference>
<evidence type="ECO:0000313" key="5">
    <source>
        <dbReference type="Proteomes" id="UP000548423"/>
    </source>
</evidence>
<feature type="domain" description="N-acetyltransferase" evidence="3">
    <location>
        <begin position="3"/>
        <end position="135"/>
    </location>
</feature>
<keyword evidence="1" id="KW-0808">Transferase</keyword>
<dbReference type="InterPro" id="IPR045039">
    <property type="entry name" value="NSI-like"/>
</dbReference>
<evidence type="ECO:0000256" key="2">
    <source>
        <dbReference type="ARBA" id="ARBA00023315"/>
    </source>
</evidence>
<accession>A0A852TLK7</accession>
<keyword evidence="2" id="KW-0012">Acyltransferase</keyword>
<dbReference type="GO" id="GO:0008080">
    <property type="term" value="F:N-acetyltransferase activity"/>
    <property type="evidence" value="ECO:0007669"/>
    <property type="project" value="InterPro"/>
</dbReference>
<dbReference type="SUPFAM" id="SSF55729">
    <property type="entry name" value="Acyl-CoA N-acyltransferases (Nat)"/>
    <property type="match status" value="1"/>
</dbReference>
<organism evidence="4 5">
    <name type="scientific">Neobacillus niacini</name>
    <dbReference type="NCBI Taxonomy" id="86668"/>
    <lineage>
        <taxon>Bacteria</taxon>
        <taxon>Bacillati</taxon>
        <taxon>Bacillota</taxon>
        <taxon>Bacilli</taxon>
        <taxon>Bacillales</taxon>
        <taxon>Bacillaceae</taxon>
        <taxon>Neobacillus</taxon>
    </lineage>
</organism>
<dbReference type="InterPro" id="IPR000182">
    <property type="entry name" value="GNAT_dom"/>
</dbReference>
<dbReference type="PANTHER" id="PTHR43626">
    <property type="entry name" value="ACYL-COA N-ACYLTRANSFERASE"/>
    <property type="match status" value="1"/>
</dbReference>
<evidence type="ECO:0000256" key="1">
    <source>
        <dbReference type="ARBA" id="ARBA00022679"/>
    </source>
</evidence>
<dbReference type="Pfam" id="PF13508">
    <property type="entry name" value="Acetyltransf_7"/>
    <property type="match status" value="1"/>
</dbReference>
<dbReference type="CDD" id="cd04301">
    <property type="entry name" value="NAT_SF"/>
    <property type="match status" value="1"/>
</dbReference>
<proteinExistence type="predicted"/>
<dbReference type="GO" id="GO:0005737">
    <property type="term" value="C:cytoplasm"/>
    <property type="evidence" value="ECO:0007669"/>
    <property type="project" value="TreeGrafter"/>
</dbReference>
<sequence>MEIEFNELNPTKDDFIRLHQTTGWNAKGLYTYDQLYTAICNSWYSVSIYQNKYLIGYGRILSDGIYQTLICDVMVHPEYQKQGIGKKVMNALLKKCDEEGIKWVQLFCAKGKQEFYKKLGFNSRDSEAPGMSLFL</sequence>